<comment type="function">
    <text evidence="9">Catalyzes the first step in the biosynthesis of ornithine lipids, which are phosphorus-free membrane lipids. Catalyzes the 3-hydroxyacyl-acyl carrier protein-dependent acylation of ornithine to form lyso-ornithine lipid (LOL).</text>
</comment>
<evidence type="ECO:0000256" key="5">
    <source>
        <dbReference type="ARBA" id="ARBA00023315"/>
    </source>
</evidence>
<evidence type="ECO:0000256" key="9">
    <source>
        <dbReference type="ARBA" id="ARBA00045724"/>
    </source>
</evidence>
<dbReference type="RefSeq" id="WP_271054026.1">
    <property type="nucleotide sequence ID" value="NZ_JAQIIO010000004.1"/>
</dbReference>
<evidence type="ECO:0000256" key="7">
    <source>
        <dbReference type="ARBA" id="ARBA00039058"/>
    </source>
</evidence>
<keyword evidence="5 11" id="KW-0012">Acyltransferase</keyword>
<comment type="similarity">
    <text evidence="6">Belongs to the acetyltransferase family. OlsB subfamily.</text>
</comment>
<dbReference type="Gene3D" id="3.40.630.30">
    <property type="match status" value="1"/>
</dbReference>
<evidence type="ECO:0000313" key="11">
    <source>
        <dbReference type="EMBL" id="MDA5094322.1"/>
    </source>
</evidence>
<comment type="pathway">
    <text evidence="1">Lipid metabolism.</text>
</comment>
<dbReference type="Pfam" id="PF13444">
    <property type="entry name" value="Acetyltransf_5"/>
    <property type="match status" value="1"/>
</dbReference>
<evidence type="ECO:0000256" key="8">
    <source>
        <dbReference type="ARBA" id="ARBA00039866"/>
    </source>
</evidence>
<organism evidence="11 12">
    <name type="scientific">Aliiroseovarius salicola</name>
    <dbReference type="NCBI Taxonomy" id="3009082"/>
    <lineage>
        <taxon>Bacteria</taxon>
        <taxon>Pseudomonadati</taxon>
        <taxon>Pseudomonadota</taxon>
        <taxon>Alphaproteobacteria</taxon>
        <taxon>Rhodobacterales</taxon>
        <taxon>Paracoccaceae</taxon>
        <taxon>Aliiroseovarius</taxon>
    </lineage>
</organism>
<evidence type="ECO:0000256" key="2">
    <source>
        <dbReference type="ARBA" id="ARBA00022516"/>
    </source>
</evidence>
<evidence type="ECO:0000256" key="3">
    <source>
        <dbReference type="ARBA" id="ARBA00022679"/>
    </source>
</evidence>
<protein>
    <recommendedName>
        <fullName evidence="8">L-ornithine N(alpha)-acyltransferase</fullName>
        <ecNumber evidence="7">2.3.2.30</ecNumber>
    </recommendedName>
</protein>
<accession>A0ABT4W3F3</accession>
<proteinExistence type="inferred from homology"/>
<dbReference type="InterPro" id="IPR052351">
    <property type="entry name" value="Ornithine_N-alpha-AT"/>
</dbReference>
<evidence type="ECO:0000256" key="6">
    <source>
        <dbReference type="ARBA" id="ARBA00038095"/>
    </source>
</evidence>
<dbReference type="EC" id="2.3.2.30" evidence="7"/>
<sequence>MAKMCAPRYRVRFAETKADLLSAQALRHRCFRGGEGFDRDAHDEVCRHILIEHRLRKELVACLRILPLSHGEEIGKSYSALFYDLKPLSEYGAPLAEIGRFCISPSLKDGADVLRLLWGELTRYVDEQGIGMLFGCVSFQGTDVEDYLDTFDLLRDGRIAPRRWRPLIKSQDVFRFSDRDRKDTDRKRGLRMMPPLLRTYLAMGGWVSDHAVVDEDLGTLHVFTGVEISSVPQKRAQMLRAAQE</sequence>
<keyword evidence="3 11" id="KW-0808">Transferase</keyword>
<comment type="catalytic activity">
    <reaction evidence="10">
        <text>a (3R)-hydroxyacyl-[ACP] + L-ornithine = a lyso-ornithine lipid + holo-[ACP] + H(+)</text>
        <dbReference type="Rhea" id="RHEA:20633"/>
        <dbReference type="Rhea" id="RHEA-COMP:9685"/>
        <dbReference type="Rhea" id="RHEA-COMP:9945"/>
        <dbReference type="ChEBI" id="CHEBI:15378"/>
        <dbReference type="ChEBI" id="CHEBI:46911"/>
        <dbReference type="ChEBI" id="CHEBI:64479"/>
        <dbReference type="ChEBI" id="CHEBI:78827"/>
        <dbReference type="ChEBI" id="CHEBI:138482"/>
        <dbReference type="EC" id="2.3.2.30"/>
    </reaction>
    <physiologicalReaction direction="left-to-right" evidence="10">
        <dbReference type="Rhea" id="RHEA:20634"/>
    </physiologicalReaction>
</comment>
<dbReference type="InterPro" id="IPR016181">
    <property type="entry name" value="Acyl_CoA_acyltransferase"/>
</dbReference>
<keyword evidence="2" id="KW-0444">Lipid biosynthesis</keyword>
<comment type="caution">
    <text evidence="11">The sequence shown here is derived from an EMBL/GenBank/DDBJ whole genome shotgun (WGS) entry which is preliminary data.</text>
</comment>
<reference evidence="11 12" key="1">
    <citation type="submission" date="2023-01" db="EMBL/GenBank/DDBJ databases">
        <authorList>
            <person name="Yoon J.-W."/>
        </authorList>
    </citation>
    <scope>NUCLEOTIDE SEQUENCE [LARGE SCALE GENOMIC DNA]</scope>
    <source>
        <strain evidence="11 12">KMU-50</strain>
    </source>
</reference>
<dbReference type="PANTHER" id="PTHR37323:SF1">
    <property type="entry name" value="L-ORNITHINE N(ALPHA)-ACYLTRANSFERASE"/>
    <property type="match status" value="1"/>
</dbReference>
<gene>
    <name evidence="11" type="ORF">O2N63_09495</name>
</gene>
<dbReference type="EMBL" id="JAQIIO010000004">
    <property type="protein sequence ID" value="MDA5094322.1"/>
    <property type="molecule type" value="Genomic_DNA"/>
</dbReference>
<keyword evidence="12" id="KW-1185">Reference proteome</keyword>
<evidence type="ECO:0000313" key="12">
    <source>
        <dbReference type="Proteomes" id="UP001528040"/>
    </source>
</evidence>
<dbReference type="Proteomes" id="UP001528040">
    <property type="component" value="Unassembled WGS sequence"/>
</dbReference>
<name>A0ABT4W3F3_9RHOB</name>
<evidence type="ECO:0000256" key="1">
    <source>
        <dbReference type="ARBA" id="ARBA00005189"/>
    </source>
</evidence>
<dbReference type="GO" id="GO:0016746">
    <property type="term" value="F:acyltransferase activity"/>
    <property type="evidence" value="ECO:0007669"/>
    <property type="project" value="UniProtKB-KW"/>
</dbReference>
<keyword evidence="4" id="KW-0443">Lipid metabolism</keyword>
<dbReference type="PANTHER" id="PTHR37323">
    <property type="entry name" value="GCN5-RELATED N-ACETYLTRANSFERASE"/>
    <property type="match status" value="1"/>
</dbReference>
<dbReference type="SUPFAM" id="SSF55729">
    <property type="entry name" value="Acyl-CoA N-acyltransferases (Nat)"/>
    <property type="match status" value="1"/>
</dbReference>
<evidence type="ECO:0000256" key="4">
    <source>
        <dbReference type="ARBA" id="ARBA00023098"/>
    </source>
</evidence>
<evidence type="ECO:0000256" key="10">
    <source>
        <dbReference type="ARBA" id="ARBA00047785"/>
    </source>
</evidence>